<name>A0A316UDS4_9BASI</name>
<proteinExistence type="predicted"/>
<evidence type="ECO:0000313" key="2">
    <source>
        <dbReference type="EMBL" id="PWN21225.1"/>
    </source>
</evidence>
<dbReference type="EMBL" id="KZ819326">
    <property type="protein sequence ID" value="PWN21225.1"/>
    <property type="molecule type" value="Genomic_DNA"/>
</dbReference>
<sequence>MILPMTEATTAFPVDCTIPLLALPYKPPSTLRARALPCASGRHECDNSTFESTHPLAIIRSCVRPLRYKTTMASTPPLTLAISTPPTTPASLVSVGPAASSILSAPQMPPVDPDVMNSLSRDIRDDLGLNKSSPAKKSWGPVESEDGASFTTSSLEEELLCLEQKARQAALKIQSGVEAGPISLGWATMDMYERLVGRLSSAYRLSWGLSPTMEVAEHEKEGSGSFGQVLFWGDPSPMHEQTIEWLHEKVSEQLKG</sequence>
<evidence type="ECO:0000256" key="1">
    <source>
        <dbReference type="SAM" id="MobiDB-lite"/>
    </source>
</evidence>
<evidence type="ECO:0000313" key="3">
    <source>
        <dbReference type="Proteomes" id="UP000245942"/>
    </source>
</evidence>
<dbReference type="AlphaFoldDB" id="A0A316UDS4"/>
<keyword evidence="3" id="KW-1185">Reference proteome</keyword>
<feature type="region of interest" description="Disordered" evidence="1">
    <location>
        <begin position="126"/>
        <end position="150"/>
    </location>
</feature>
<accession>A0A316UDS4</accession>
<dbReference type="GeneID" id="37011348"/>
<protein>
    <submittedName>
        <fullName evidence="2">Uncharacterized protein</fullName>
    </submittedName>
</protein>
<reference evidence="2 3" key="1">
    <citation type="journal article" date="2018" name="Mol. Biol. Evol.">
        <title>Broad Genomic Sampling Reveals a Smut Pathogenic Ancestry of the Fungal Clade Ustilaginomycotina.</title>
        <authorList>
            <person name="Kijpornyongpan T."/>
            <person name="Mondo S.J."/>
            <person name="Barry K."/>
            <person name="Sandor L."/>
            <person name="Lee J."/>
            <person name="Lipzen A."/>
            <person name="Pangilinan J."/>
            <person name="LaButti K."/>
            <person name="Hainaut M."/>
            <person name="Henrissat B."/>
            <person name="Grigoriev I.V."/>
            <person name="Spatafora J.W."/>
            <person name="Aime M.C."/>
        </authorList>
    </citation>
    <scope>NUCLEOTIDE SEQUENCE [LARGE SCALE GENOMIC DNA]</scope>
    <source>
        <strain evidence="2 3">MCA 4718</strain>
    </source>
</reference>
<dbReference type="RefSeq" id="XP_025348385.1">
    <property type="nucleotide sequence ID" value="XM_025489614.1"/>
</dbReference>
<gene>
    <name evidence="2" type="ORF">BCV69DRAFT_190852</name>
</gene>
<organism evidence="2 3">
    <name type="scientific">Pseudomicrostroma glucosiphilum</name>
    <dbReference type="NCBI Taxonomy" id="1684307"/>
    <lineage>
        <taxon>Eukaryota</taxon>
        <taxon>Fungi</taxon>
        <taxon>Dikarya</taxon>
        <taxon>Basidiomycota</taxon>
        <taxon>Ustilaginomycotina</taxon>
        <taxon>Exobasidiomycetes</taxon>
        <taxon>Microstromatales</taxon>
        <taxon>Microstromatales incertae sedis</taxon>
        <taxon>Pseudomicrostroma</taxon>
    </lineage>
</organism>
<dbReference type="Proteomes" id="UP000245942">
    <property type="component" value="Unassembled WGS sequence"/>
</dbReference>